<feature type="compositionally biased region" description="Acidic residues" evidence="1">
    <location>
        <begin position="84"/>
        <end position="94"/>
    </location>
</feature>
<dbReference type="EMBL" id="BSXW01000736">
    <property type="protein sequence ID" value="GMF28799.1"/>
    <property type="molecule type" value="Genomic_DNA"/>
</dbReference>
<organism evidence="2 3">
    <name type="scientific">Phytophthora lilii</name>
    <dbReference type="NCBI Taxonomy" id="2077276"/>
    <lineage>
        <taxon>Eukaryota</taxon>
        <taxon>Sar</taxon>
        <taxon>Stramenopiles</taxon>
        <taxon>Oomycota</taxon>
        <taxon>Peronosporomycetes</taxon>
        <taxon>Peronosporales</taxon>
        <taxon>Peronosporaceae</taxon>
        <taxon>Phytophthora</taxon>
    </lineage>
</organism>
<dbReference type="OrthoDB" id="24822at2759"/>
<evidence type="ECO:0000256" key="1">
    <source>
        <dbReference type="SAM" id="MobiDB-lite"/>
    </source>
</evidence>
<dbReference type="InterPro" id="IPR011989">
    <property type="entry name" value="ARM-like"/>
</dbReference>
<dbReference type="AlphaFoldDB" id="A0A9W6UB59"/>
<dbReference type="SUPFAM" id="SSF48371">
    <property type="entry name" value="ARM repeat"/>
    <property type="match status" value="2"/>
</dbReference>
<feature type="region of interest" description="Disordered" evidence="1">
    <location>
        <begin position="1"/>
        <end position="121"/>
    </location>
</feature>
<comment type="caution">
    <text evidence="2">The sequence shown here is derived from an EMBL/GenBank/DDBJ whole genome shotgun (WGS) entry which is preliminary data.</text>
</comment>
<reference evidence="2" key="1">
    <citation type="submission" date="2023-04" db="EMBL/GenBank/DDBJ databases">
        <title>Phytophthora lilii NBRC 32176.</title>
        <authorList>
            <person name="Ichikawa N."/>
            <person name="Sato H."/>
            <person name="Tonouchi N."/>
        </authorList>
    </citation>
    <scope>NUCLEOTIDE SEQUENCE</scope>
    <source>
        <strain evidence="2">NBRC 32176</strain>
    </source>
</reference>
<dbReference type="PANTHER" id="PTHR46562:SF1">
    <property type="entry name" value="SERINE_THREONINE-PROTEIN KINASE ULK4"/>
    <property type="match status" value="1"/>
</dbReference>
<dbReference type="InterPro" id="IPR044591">
    <property type="entry name" value="RUK"/>
</dbReference>
<feature type="compositionally biased region" description="Low complexity" evidence="1">
    <location>
        <begin position="50"/>
        <end position="62"/>
    </location>
</feature>
<sequence>MPTQELFDAASPMTHSRHPSSDDSNESANSDEMEHNSSQEESETEHDVCNNADDNAASDANATSVHDELPEQGRDNDGFGSAVDSDESDSGELDAAERAIFTNQNNNEARPVSAPNMRTRQPSHNNIVMEDEMDGMKEEHIRPMSMNPGMQVRWRAPHSAPPAIRQIPRRRLQLASLFNQGGAPGSGLRKISKLVFTAADCRVKAIIGNKDIQIGDLPRVHTEILRFEPITPEALLICTTDALENQLKEIYISLKSSNAEEGEKLSVMAYLFTLSCHARLAHVIVNSSILKLLIRLLAQESKSSVSEKSILPMVCLVLGVLFRFATFIAPSSPDQLRQLVGSLLEVIDDECGDNTSTTNRNGLQTRPLALACLGELLFYISTQQEWELPMEGVECVLDCIDNPDVGVRYYAVRTLGNMLIHCTDILLQKLMSEQIVQTLTRGLLENAEMGFGELNDLKNSQIHLAMRTTTTEALAQVLRHIRSTSSASNLPPRLKHSILLIFAKANIWDAVWRGVQNQQGDTELAIASLNIINAFLDIKLGADRETESHAVKSCRALLLDRIVTFATIQRILQVDKAKGNVDDSDSSTILRAKSLIMLYLGIQARRGFLLSFVQNHALDLVEQALFPISDHLYEDENSPGEPQTKLSAFQLYLVQCALNLCKLAIRMALKLGADCFSTYESNDNNNAQHRSSRISPVSFELFTGLLQNPTCRVQLLNYFVENDSKQYTFFLRLMAKLLSTFPDEALVLSGDTETTTIALYVSKLLLDLFKFSASEASGIVLVEKKILFAHLLPVVVEHSLQSRELDVRSNTIATNCLKILHIVLLDFDYDDDNGEYELYDQFIRSHLLPQMNAVLDTNGTKSENIWNLTSELLFGLVSSDSSLLSEAKELRLVHTCVRLLDVPSTFQSLPTHCTQLLNVLVDAYYGQPDILYEAGLTKGIAAGLAFASRRMLLDRNLVDLLSILHHLLHYQYDKKRQSSLASAPSGFDELAKCGPSIIQLCAVSDADRKALKRTQNISPEKDENEVDAPLQMSRFEDEIADLASRCLSCLQAESLTVDGVVVLRVLLALKSCLRCKGNNAYVSHWISENSRVLSSVKALSSQRRPTSQDEVYGKDTLRPEHASIGEQISKTATVIMRMCHSSDLR</sequence>
<name>A0A9W6UB59_9STRA</name>
<dbReference type="GO" id="GO:0008017">
    <property type="term" value="F:microtubule binding"/>
    <property type="evidence" value="ECO:0007669"/>
    <property type="project" value="InterPro"/>
</dbReference>
<evidence type="ECO:0000313" key="2">
    <source>
        <dbReference type="EMBL" id="GMF28799.1"/>
    </source>
</evidence>
<proteinExistence type="predicted"/>
<dbReference type="Proteomes" id="UP001165083">
    <property type="component" value="Unassembled WGS sequence"/>
</dbReference>
<accession>A0A9W6UB59</accession>
<evidence type="ECO:0000313" key="3">
    <source>
        <dbReference type="Proteomes" id="UP001165083"/>
    </source>
</evidence>
<dbReference type="InterPro" id="IPR016024">
    <property type="entry name" value="ARM-type_fold"/>
</dbReference>
<keyword evidence="3" id="KW-1185">Reference proteome</keyword>
<feature type="compositionally biased region" description="Basic and acidic residues" evidence="1">
    <location>
        <begin position="65"/>
        <end position="77"/>
    </location>
</feature>
<dbReference type="Gene3D" id="1.25.10.10">
    <property type="entry name" value="Leucine-rich Repeat Variant"/>
    <property type="match status" value="1"/>
</dbReference>
<protein>
    <submittedName>
        <fullName evidence="2">Unnamed protein product</fullName>
    </submittedName>
</protein>
<dbReference type="PANTHER" id="PTHR46562">
    <property type="entry name" value="SERINE/THREONINE-KINASE ULK4-LIKE PROTEIN-RELATED"/>
    <property type="match status" value="1"/>
</dbReference>
<gene>
    <name evidence="2" type="ORF">Plil01_001216200</name>
</gene>